<sequence length="119" mass="13120">MAYAKLTSSVMLLVIFLSLTVKNVHSIKCYVCDNCLNVDSNTPTQDNCGACIKGGVPKIFMQRKCVDSCTDVASKFPIKDLLDCCTTELCNDAKKLTPFVSVTIALCFIWRMLTGPRLN</sequence>
<reference evidence="3" key="2">
    <citation type="submission" date="2023-11" db="UniProtKB">
        <authorList>
            <consortium name="WormBaseParasite"/>
        </authorList>
    </citation>
    <scope>IDENTIFICATION</scope>
</reference>
<dbReference type="AlphaFoldDB" id="A0AA85JW23"/>
<keyword evidence="1" id="KW-0732">Signal</keyword>
<dbReference type="SUPFAM" id="SSF57302">
    <property type="entry name" value="Snake toxin-like"/>
    <property type="match status" value="1"/>
</dbReference>
<dbReference type="Proteomes" id="UP000050795">
    <property type="component" value="Unassembled WGS sequence"/>
</dbReference>
<reference evidence="2" key="1">
    <citation type="submission" date="2022-06" db="EMBL/GenBank/DDBJ databases">
        <authorList>
            <person name="Berger JAMES D."/>
            <person name="Berger JAMES D."/>
        </authorList>
    </citation>
    <scope>NUCLEOTIDE SEQUENCE [LARGE SCALE GENOMIC DNA]</scope>
</reference>
<evidence type="ECO:0000313" key="3">
    <source>
        <dbReference type="WBParaSite" id="TREG1_56580.1"/>
    </source>
</evidence>
<evidence type="ECO:0008006" key="4">
    <source>
        <dbReference type="Google" id="ProtNLM"/>
    </source>
</evidence>
<evidence type="ECO:0000256" key="1">
    <source>
        <dbReference type="SAM" id="SignalP"/>
    </source>
</evidence>
<feature type="chain" id="PRO_5041685512" description="UPAR/Ly6 domain-containing protein" evidence="1">
    <location>
        <begin position="27"/>
        <end position="119"/>
    </location>
</feature>
<keyword evidence="2" id="KW-1185">Reference proteome</keyword>
<accession>A0AA85JW23</accession>
<dbReference type="WBParaSite" id="TREG1_56580.1">
    <property type="protein sequence ID" value="TREG1_56580.1"/>
    <property type="gene ID" value="TREG1_56580"/>
</dbReference>
<dbReference type="InterPro" id="IPR045860">
    <property type="entry name" value="Snake_toxin-like_sf"/>
</dbReference>
<proteinExistence type="predicted"/>
<protein>
    <recommendedName>
        <fullName evidence="4">UPAR/Ly6 domain-containing protein</fullName>
    </recommendedName>
</protein>
<organism evidence="2 3">
    <name type="scientific">Trichobilharzia regenti</name>
    <name type="common">Nasal bird schistosome</name>
    <dbReference type="NCBI Taxonomy" id="157069"/>
    <lineage>
        <taxon>Eukaryota</taxon>
        <taxon>Metazoa</taxon>
        <taxon>Spiralia</taxon>
        <taxon>Lophotrochozoa</taxon>
        <taxon>Platyhelminthes</taxon>
        <taxon>Trematoda</taxon>
        <taxon>Digenea</taxon>
        <taxon>Strigeidida</taxon>
        <taxon>Schistosomatoidea</taxon>
        <taxon>Schistosomatidae</taxon>
        <taxon>Trichobilharzia</taxon>
    </lineage>
</organism>
<feature type="signal peptide" evidence="1">
    <location>
        <begin position="1"/>
        <end position="26"/>
    </location>
</feature>
<evidence type="ECO:0000313" key="2">
    <source>
        <dbReference type="Proteomes" id="UP000050795"/>
    </source>
</evidence>
<name>A0AA85JW23_TRIRE</name>